<organism evidence="2 3">
    <name type="scientific">Plakobranchus ocellatus</name>
    <dbReference type="NCBI Taxonomy" id="259542"/>
    <lineage>
        <taxon>Eukaryota</taxon>
        <taxon>Metazoa</taxon>
        <taxon>Spiralia</taxon>
        <taxon>Lophotrochozoa</taxon>
        <taxon>Mollusca</taxon>
        <taxon>Gastropoda</taxon>
        <taxon>Heterobranchia</taxon>
        <taxon>Euthyneura</taxon>
        <taxon>Panpulmonata</taxon>
        <taxon>Sacoglossa</taxon>
        <taxon>Placobranchoidea</taxon>
        <taxon>Plakobranchidae</taxon>
        <taxon>Plakobranchus</taxon>
    </lineage>
</organism>
<keyword evidence="3" id="KW-1185">Reference proteome</keyword>
<dbReference type="Pfam" id="PF13843">
    <property type="entry name" value="DDE_Tnp_1_7"/>
    <property type="match status" value="1"/>
</dbReference>
<evidence type="ECO:0000313" key="2">
    <source>
        <dbReference type="EMBL" id="GFN87243.1"/>
    </source>
</evidence>
<dbReference type="EMBL" id="BLXT01001679">
    <property type="protein sequence ID" value="GFN87243.1"/>
    <property type="molecule type" value="Genomic_DNA"/>
</dbReference>
<accession>A0AAV3YYP9</accession>
<feature type="domain" description="PiggyBac transposable element-derived protein" evidence="1">
    <location>
        <begin position="9"/>
        <end position="80"/>
    </location>
</feature>
<proteinExistence type="predicted"/>
<gene>
    <name evidence="2" type="ORF">PoB_001374900</name>
</gene>
<protein>
    <recommendedName>
        <fullName evidence="1">PiggyBac transposable element-derived protein domain-containing protein</fullName>
    </recommendedName>
</protein>
<reference evidence="2 3" key="1">
    <citation type="journal article" date="2021" name="Elife">
        <title>Chloroplast acquisition without the gene transfer in kleptoplastic sea slugs, Plakobranchus ocellatus.</title>
        <authorList>
            <person name="Maeda T."/>
            <person name="Takahashi S."/>
            <person name="Yoshida T."/>
            <person name="Shimamura S."/>
            <person name="Takaki Y."/>
            <person name="Nagai Y."/>
            <person name="Toyoda A."/>
            <person name="Suzuki Y."/>
            <person name="Arimoto A."/>
            <person name="Ishii H."/>
            <person name="Satoh N."/>
            <person name="Nishiyama T."/>
            <person name="Hasebe M."/>
            <person name="Maruyama T."/>
            <person name="Minagawa J."/>
            <person name="Obokata J."/>
            <person name="Shigenobu S."/>
        </authorList>
    </citation>
    <scope>NUCLEOTIDE SEQUENCE [LARGE SCALE GENOMIC DNA]</scope>
</reference>
<dbReference type="Proteomes" id="UP000735302">
    <property type="component" value="Unassembled WGS sequence"/>
</dbReference>
<name>A0AAV3YYP9_9GAST</name>
<comment type="caution">
    <text evidence="2">The sequence shown here is derived from an EMBL/GenBank/DDBJ whole genome shotgun (WGS) entry which is preliminary data.</text>
</comment>
<evidence type="ECO:0000259" key="1">
    <source>
        <dbReference type="Pfam" id="PF13843"/>
    </source>
</evidence>
<dbReference type="InterPro" id="IPR029526">
    <property type="entry name" value="PGBD"/>
</dbReference>
<evidence type="ECO:0000313" key="3">
    <source>
        <dbReference type="Proteomes" id="UP000735302"/>
    </source>
</evidence>
<sequence length="126" mass="14042">MTLNALDIVNALLSNMKTKSKEIFHLHENLSTDEAMTKCHRKQSGVGAPSKLAKRGHKIYTLADGHTGYIWDIETATHNNICLDASTQREGSTTESFSPISFSGQPVISTPARLRRSPRKLKFCER</sequence>
<dbReference type="AlphaFoldDB" id="A0AAV3YYP9"/>